<name>A0ACC2HUC3_9PLEO</name>
<comment type="caution">
    <text evidence="1">The sequence shown here is derived from an EMBL/GenBank/DDBJ whole genome shotgun (WGS) entry which is preliminary data.</text>
</comment>
<organism evidence="1 2">
    <name type="scientific">Boeremia exigua</name>
    <dbReference type="NCBI Taxonomy" id="749465"/>
    <lineage>
        <taxon>Eukaryota</taxon>
        <taxon>Fungi</taxon>
        <taxon>Dikarya</taxon>
        <taxon>Ascomycota</taxon>
        <taxon>Pezizomycotina</taxon>
        <taxon>Dothideomycetes</taxon>
        <taxon>Pleosporomycetidae</taxon>
        <taxon>Pleosporales</taxon>
        <taxon>Pleosporineae</taxon>
        <taxon>Didymellaceae</taxon>
        <taxon>Boeremia</taxon>
    </lineage>
</organism>
<gene>
    <name evidence="1" type="ORF">OPT61_g9455</name>
</gene>
<dbReference type="EMBL" id="JAPHNI010001136">
    <property type="protein sequence ID" value="KAJ8106554.1"/>
    <property type="molecule type" value="Genomic_DNA"/>
</dbReference>
<reference evidence="1" key="1">
    <citation type="submission" date="2022-11" db="EMBL/GenBank/DDBJ databases">
        <title>Genome Sequence of Boeremia exigua.</title>
        <authorList>
            <person name="Buettner E."/>
        </authorList>
    </citation>
    <scope>NUCLEOTIDE SEQUENCE</scope>
    <source>
        <strain evidence="1">CU02</strain>
    </source>
</reference>
<proteinExistence type="predicted"/>
<dbReference type="Proteomes" id="UP001153331">
    <property type="component" value="Unassembled WGS sequence"/>
</dbReference>
<keyword evidence="2" id="KW-1185">Reference proteome</keyword>
<sequence>MPQVDVRDRRADCGLGSDRIQVSDGRGKRGPEHLGEPIGYERTETRRRRARVSEHTAVQGAYWRRRVSAGLAWDALAVE</sequence>
<evidence type="ECO:0000313" key="2">
    <source>
        <dbReference type="Proteomes" id="UP001153331"/>
    </source>
</evidence>
<evidence type="ECO:0000313" key="1">
    <source>
        <dbReference type="EMBL" id="KAJ8106554.1"/>
    </source>
</evidence>
<accession>A0ACC2HUC3</accession>
<protein>
    <submittedName>
        <fullName evidence="1">Uncharacterized protein</fullName>
    </submittedName>
</protein>